<organism evidence="1 2">
    <name type="scientific">Schistosoma margrebowiei</name>
    <dbReference type="NCBI Taxonomy" id="48269"/>
    <lineage>
        <taxon>Eukaryota</taxon>
        <taxon>Metazoa</taxon>
        <taxon>Spiralia</taxon>
        <taxon>Lophotrochozoa</taxon>
        <taxon>Platyhelminthes</taxon>
        <taxon>Trematoda</taxon>
        <taxon>Digenea</taxon>
        <taxon>Strigeidida</taxon>
        <taxon>Schistosomatoidea</taxon>
        <taxon>Schistosomatidae</taxon>
        <taxon>Schistosoma</taxon>
    </lineage>
</organism>
<evidence type="ECO:0000313" key="1">
    <source>
        <dbReference type="EMBL" id="VDO88056.1"/>
    </source>
</evidence>
<keyword evidence="2" id="KW-1185">Reference proteome</keyword>
<gene>
    <name evidence="1" type="ORF">SMRZ_LOCUS9865</name>
</gene>
<protein>
    <submittedName>
        <fullName evidence="1">Uncharacterized protein</fullName>
    </submittedName>
</protein>
<proteinExistence type="predicted"/>
<evidence type="ECO:0000313" key="2">
    <source>
        <dbReference type="Proteomes" id="UP000277204"/>
    </source>
</evidence>
<reference evidence="1 2" key="1">
    <citation type="submission" date="2018-11" db="EMBL/GenBank/DDBJ databases">
        <authorList>
            <consortium name="Pathogen Informatics"/>
        </authorList>
    </citation>
    <scope>NUCLEOTIDE SEQUENCE [LARGE SCALE GENOMIC DNA]</scope>
    <source>
        <strain evidence="1 2">Zambia</strain>
    </source>
</reference>
<dbReference type="EMBL" id="UZAI01004846">
    <property type="protein sequence ID" value="VDO88056.1"/>
    <property type="molecule type" value="Genomic_DNA"/>
</dbReference>
<name>A0A183M1E0_9TREM</name>
<sequence length="56" mass="6441">MSRSLSKAELFKSFNEEKQNRPVTARQCFKQTGYSIYELANTDVDFLSVLVISHRG</sequence>
<dbReference type="AlphaFoldDB" id="A0A183M1E0"/>
<dbReference type="Proteomes" id="UP000277204">
    <property type="component" value="Unassembled WGS sequence"/>
</dbReference>
<accession>A0A183M1E0</accession>